<evidence type="ECO:0000313" key="3">
    <source>
        <dbReference type="EMBL" id="MCH4562117.1"/>
    </source>
</evidence>
<keyword evidence="4" id="KW-1185">Reference proteome</keyword>
<accession>A0ABS9RQJ7</accession>
<feature type="transmembrane region" description="Helical" evidence="1">
    <location>
        <begin position="47"/>
        <end position="69"/>
    </location>
</feature>
<keyword evidence="1" id="KW-0812">Transmembrane</keyword>
<sequence>MRCPVCFVVVPSVYFSHQYAWMNRAFMMKGEVDMNAEKSPETDSLSWLPALVTIGIVLMGTSWAVLGYFKYGFWVNDGPGGGFFPVVAGLGAAVLGTYELLFSAVRAKAIGAKCLWPAAAMAITVATIPLLGMVLAMTLFIVLWILHAERKTWQKAVLTGLGAGVAIYLVFGLWLKVPFPQGLFLEMIQ</sequence>
<reference evidence="3 4" key="1">
    <citation type="submission" date="2022-02" db="EMBL/GenBank/DDBJ databases">
        <title>Halomonas fukangensis sp. nov., a halophilic bacterium isolated from a bulk soil of Kalidium foliatum at Fukang.</title>
        <authorList>
            <person name="Huang Y."/>
        </authorList>
    </citation>
    <scope>NUCLEOTIDE SEQUENCE [LARGE SCALE GENOMIC DNA]</scope>
    <source>
        <strain evidence="3 4">EGI 63088</strain>
    </source>
</reference>
<organism evidence="3 4">
    <name type="scientific">Halomonas flagellata</name>
    <dbReference type="NCBI Taxonomy" id="2920385"/>
    <lineage>
        <taxon>Bacteria</taxon>
        <taxon>Pseudomonadati</taxon>
        <taxon>Pseudomonadota</taxon>
        <taxon>Gammaproteobacteria</taxon>
        <taxon>Oceanospirillales</taxon>
        <taxon>Halomonadaceae</taxon>
        <taxon>Halomonas</taxon>
    </lineage>
</organism>
<dbReference type="EMBL" id="JAKVPY010000003">
    <property type="protein sequence ID" value="MCH4562117.1"/>
    <property type="molecule type" value="Genomic_DNA"/>
</dbReference>
<protein>
    <submittedName>
        <fullName evidence="3">Tripartite tricarboxylate transporter TctB family protein</fullName>
    </submittedName>
</protein>
<feature type="transmembrane region" description="Helical" evidence="1">
    <location>
        <begin position="156"/>
        <end position="175"/>
    </location>
</feature>
<evidence type="ECO:0000313" key="4">
    <source>
        <dbReference type="Proteomes" id="UP001202117"/>
    </source>
</evidence>
<feature type="transmembrane region" description="Helical" evidence="1">
    <location>
        <begin position="118"/>
        <end position="144"/>
    </location>
</feature>
<name>A0ABS9RQJ7_9GAMM</name>
<evidence type="ECO:0000259" key="2">
    <source>
        <dbReference type="Pfam" id="PF07331"/>
    </source>
</evidence>
<keyword evidence="1" id="KW-1133">Transmembrane helix</keyword>
<dbReference type="Proteomes" id="UP001202117">
    <property type="component" value="Unassembled WGS sequence"/>
</dbReference>
<dbReference type="RefSeq" id="WP_240566973.1">
    <property type="nucleotide sequence ID" value="NZ_JAKVPY010000003.1"/>
</dbReference>
<dbReference type="Pfam" id="PF07331">
    <property type="entry name" value="TctB"/>
    <property type="match status" value="1"/>
</dbReference>
<proteinExistence type="predicted"/>
<evidence type="ECO:0000256" key="1">
    <source>
        <dbReference type="SAM" id="Phobius"/>
    </source>
</evidence>
<comment type="caution">
    <text evidence="3">The sequence shown here is derived from an EMBL/GenBank/DDBJ whole genome shotgun (WGS) entry which is preliminary data.</text>
</comment>
<feature type="transmembrane region" description="Helical" evidence="1">
    <location>
        <begin position="81"/>
        <end position="98"/>
    </location>
</feature>
<gene>
    <name evidence="3" type="ORF">MKP05_03110</name>
</gene>
<dbReference type="InterPro" id="IPR009936">
    <property type="entry name" value="DUF1468"/>
</dbReference>
<feature type="domain" description="DUF1468" evidence="2">
    <location>
        <begin position="54"/>
        <end position="180"/>
    </location>
</feature>
<keyword evidence="1" id="KW-0472">Membrane</keyword>